<comment type="caution">
    <text evidence="2">The sequence shown here is derived from an EMBL/GenBank/DDBJ whole genome shotgun (WGS) entry which is preliminary data.</text>
</comment>
<proteinExistence type="predicted"/>
<gene>
    <name evidence="2" type="primary">ANK2</name>
    <name evidence="2" type="ORF">SNEC2469_LOCUS20950</name>
</gene>
<name>A0A812XG08_9DINO</name>
<feature type="compositionally biased region" description="Low complexity" evidence="1">
    <location>
        <begin position="188"/>
        <end position="205"/>
    </location>
</feature>
<evidence type="ECO:0000313" key="3">
    <source>
        <dbReference type="Proteomes" id="UP000601435"/>
    </source>
</evidence>
<reference evidence="2" key="1">
    <citation type="submission" date="2021-02" db="EMBL/GenBank/DDBJ databases">
        <authorList>
            <person name="Dougan E. K."/>
            <person name="Rhodes N."/>
            <person name="Thang M."/>
            <person name="Chan C."/>
        </authorList>
    </citation>
    <scope>NUCLEOTIDE SEQUENCE</scope>
</reference>
<feature type="region of interest" description="Disordered" evidence="1">
    <location>
        <begin position="186"/>
        <end position="223"/>
    </location>
</feature>
<dbReference type="OrthoDB" id="431292at2759"/>
<dbReference type="Proteomes" id="UP000601435">
    <property type="component" value="Unassembled WGS sequence"/>
</dbReference>
<sequence length="680" mass="77069">MVVNKPVGFVKVGDLPARDEIDDGIKKKVQFLDVLLEYEGAIDLKEVETMFLQQRYEDLPPPIKVPGNNVTPFTMQLVVLPLAEGKWNIVKHIRFADGAKVMNSTIKSMSVGRALEIDYQKNFKDGSRALQKGFQYIRENGPQDNSTGQFTSWTEEEVSVKLEKDECERKFGSFKKQLGNRVLHIDISDSSTPPSPKASSAKASAVHTSPADEMDIASSPMDDPMENLTQQLEDEINAIPDEEQETCYGWLAILKRAVVRIYVPLIFLSFLMAPKEKFNPFPPPKKGVRRMIAKRPSAIKSAIWNKIPYVKNNNGGHVRMEKAKWRRTIQELLSASNENIIEILTADGILPNWKGCVCPHCQSGKLGPLTSNGRDDILRYRCNKKGCQRYLLPQHLHPFFTATNGPEGHSLQMQAAALLLRLLNVPLSNIHLLTHINHKALEKFNRNILLMRKGYVQKAEKEIKFGGCPRAWKEVEADEATFDKKTLSPQELGVNHDKPVLWEQWGAIVQRGAPETLVLTKLNPAMTVPRAPGPGAIRKVDWKPLALKHIANRNVILHTDSARSYKMKLPGVVHDAVVHKKKRVKKNGKWVWLKPTFVRISKHKLPDGRRISCKAGTQIVDRAWKFIKARLSRNQYVKASSLLLAAQIRSAQWEYWNRQRDLWLCTGHVVASYMEGIVKR</sequence>
<dbReference type="AlphaFoldDB" id="A0A812XG08"/>
<protein>
    <submittedName>
        <fullName evidence="2">ANK2 protein</fullName>
    </submittedName>
</protein>
<keyword evidence="3" id="KW-1185">Reference proteome</keyword>
<evidence type="ECO:0000256" key="1">
    <source>
        <dbReference type="SAM" id="MobiDB-lite"/>
    </source>
</evidence>
<dbReference type="EMBL" id="CAJNJA010036873">
    <property type="protein sequence ID" value="CAE7725763.1"/>
    <property type="molecule type" value="Genomic_DNA"/>
</dbReference>
<accession>A0A812XG08</accession>
<organism evidence="2 3">
    <name type="scientific">Symbiodinium necroappetens</name>
    <dbReference type="NCBI Taxonomy" id="1628268"/>
    <lineage>
        <taxon>Eukaryota</taxon>
        <taxon>Sar</taxon>
        <taxon>Alveolata</taxon>
        <taxon>Dinophyceae</taxon>
        <taxon>Suessiales</taxon>
        <taxon>Symbiodiniaceae</taxon>
        <taxon>Symbiodinium</taxon>
    </lineage>
</organism>
<evidence type="ECO:0000313" key="2">
    <source>
        <dbReference type="EMBL" id="CAE7725763.1"/>
    </source>
</evidence>